<dbReference type="EMBL" id="SNRY01000997">
    <property type="protein sequence ID" value="KAA6334441.1"/>
    <property type="molecule type" value="Genomic_DNA"/>
</dbReference>
<dbReference type="InterPro" id="IPR041685">
    <property type="entry name" value="AAA_GajA/Old/RecF-like"/>
</dbReference>
<organism evidence="2">
    <name type="scientific">termite gut metagenome</name>
    <dbReference type="NCBI Taxonomy" id="433724"/>
    <lineage>
        <taxon>unclassified sequences</taxon>
        <taxon>metagenomes</taxon>
        <taxon>organismal metagenomes</taxon>
    </lineage>
</organism>
<protein>
    <submittedName>
        <fullName evidence="2">DNA replication and repair protein RecF</fullName>
    </submittedName>
</protein>
<dbReference type="PANTHER" id="PTHR43581">
    <property type="entry name" value="ATP/GTP PHOSPHATASE"/>
    <property type="match status" value="1"/>
</dbReference>
<dbReference type="PANTHER" id="PTHR43581:SF2">
    <property type="entry name" value="EXCINUCLEASE ATPASE SUBUNIT"/>
    <property type="match status" value="1"/>
</dbReference>
<dbReference type="InterPro" id="IPR027417">
    <property type="entry name" value="P-loop_NTPase"/>
</dbReference>
<feature type="domain" description="Endonuclease GajA/Old nuclease/RecF-like AAA" evidence="1">
    <location>
        <begin position="12"/>
        <end position="111"/>
    </location>
</feature>
<dbReference type="Gene3D" id="3.40.50.300">
    <property type="entry name" value="P-loop containing nucleotide triphosphate hydrolases"/>
    <property type="match status" value="1"/>
</dbReference>
<name>A0A5J4RNI7_9ZZZZ</name>
<gene>
    <name evidence="2" type="ORF">EZS27_017235</name>
</gene>
<dbReference type="AlphaFoldDB" id="A0A5J4RNI7"/>
<evidence type="ECO:0000259" key="1">
    <source>
        <dbReference type="Pfam" id="PF13175"/>
    </source>
</evidence>
<comment type="caution">
    <text evidence="2">The sequence shown here is derived from an EMBL/GenBank/DDBJ whole genome shotgun (WGS) entry which is preliminary data.</text>
</comment>
<sequence length="455" mass="53239">MSSINIEILNNMKIENIRINNFRCFKEFQVRFTSGATVFIGKNGAGKTSILNAIRYALSVFFSNDKSMGENVLCAGNPDLKVITTVPSDFYRGKNEDMSSLDLSIEIDAKFNSRPLNWEFYKKSTSGASLYPSKYQDAYRAFMKEYKESDLLPLFVFYSDCFPHVDTRVSDFANKAIQDQGYIIRNFAYYKWNSEVSCTSIWQTRFINTLMKQSSLKEEDTAVNKEIEYMKNKMIGFSKPVNDLYEEEYSFEITDFFPLLDVNNKANLYVRFKDGRDIQFDLLPAGYKRLYSIAFDLSYRLYILQMKNEKEPSGIAIIDEIDLHLHPSLEQEALIRFRRTFPKVQFIVSTHSPAVLANLKKEREDNVIYDMKAEQTQPEELPDIYGLDYTTTMYNFMNTPRPENEVREEKDAIIRLLRLEKLDLAQKRKDQLKKMVDEKRYNQIIEEIETIVSDN</sequence>
<dbReference type="InterPro" id="IPR051396">
    <property type="entry name" value="Bact_Antivir_Def_Nuclease"/>
</dbReference>
<feature type="domain" description="Endonuclease GajA/Old nuclease/RecF-like AAA" evidence="1">
    <location>
        <begin position="213"/>
        <end position="354"/>
    </location>
</feature>
<dbReference type="Pfam" id="PF13175">
    <property type="entry name" value="AAA_15"/>
    <property type="match status" value="2"/>
</dbReference>
<evidence type="ECO:0000313" key="2">
    <source>
        <dbReference type="EMBL" id="KAA6334441.1"/>
    </source>
</evidence>
<dbReference type="SUPFAM" id="SSF52540">
    <property type="entry name" value="P-loop containing nucleoside triphosphate hydrolases"/>
    <property type="match status" value="1"/>
</dbReference>
<reference evidence="2" key="1">
    <citation type="submission" date="2019-03" db="EMBL/GenBank/DDBJ databases">
        <title>Single cell metagenomics reveals metabolic interactions within the superorganism composed of flagellate Streblomastix strix and complex community of Bacteroidetes bacteria on its surface.</title>
        <authorList>
            <person name="Treitli S.C."/>
            <person name="Kolisko M."/>
            <person name="Husnik F."/>
            <person name="Keeling P."/>
            <person name="Hampl V."/>
        </authorList>
    </citation>
    <scope>NUCLEOTIDE SEQUENCE</scope>
    <source>
        <strain evidence="2">STM</strain>
    </source>
</reference>
<accession>A0A5J4RNI7</accession>
<proteinExistence type="predicted"/>